<name>A0A1E4THD8_9ASCO</name>
<dbReference type="Pfam" id="PF01641">
    <property type="entry name" value="SelR"/>
    <property type="match status" value="1"/>
</dbReference>
<keyword evidence="8" id="KW-1185">Reference proteome</keyword>
<dbReference type="InterPro" id="IPR028427">
    <property type="entry name" value="Met_Sox_Rdtase_MsrB"/>
</dbReference>
<dbReference type="PROSITE" id="PS51790">
    <property type="entry name" value="MSRB"/>
    <property type="match status" value="1"/>
</dbReference>
<feature type="domain" description="MsrB" evidence="6">
    <location>
        <begin position="6"/>
        <end position="129"/>
    </location>
</feature>
<protein>
    <recommendedName>
        <fullName evidence="5">Peptide-methionine (R)-S-oxide reductase</fullName>
        <ecNumber evidence="5">1.8.4.12</ecNumber>
    </recommendedName>
</protein>
<dbReference type="NCBIfam" id="TIGR00357">
    <property type="entry name" value="peptide-methionine (R)-S-oxide reductase MsrB"/>
    <property type="match status" value="1"/>
</dbReference>
<comment type="catalytic activity">
    <reaction evidence="5">
        <text>L-methionyl-[protein] + [thioredoxin]-disulfide + H2O = L-methionyl-(R)-S-oxide-[protein] + [thioredoxin]-dithiol</text>
        <dbReference type="Rhea" id="RHEA:24164"/>
        <dbReference type="Rhea" id="RHEA-COMP:10698"/>
        <dbReference type="Rhea" id="RHEA-COMP:10700"/>
        <dbReference type="Rhea" id="RHEA-COMP:12313"/>
        <dbReference type="Rhea" id="RHEA-COMP:12314"/>
        <dbReference type="ChEBI" id="CHEBI:15377"/>
        <dbReference type="ChEBI" id="CHEBI:16044"/>
        <dbReference type="ChEBI" id="CHEBI:29950"/>
        <dbReference type="ChEBI" id="CHEBI:45764"/>
        <dbReference type="ChEBI" id="CHEBI:50058"/>
        <dbReference type="EC" id="1.8.4.12"/>
    </reaction>
</comment>
<dbReference type="PANTHER" id="PTHR46081:SF8">
    <property type="entry name" value="PEPTIDE METHIONINE SULFOXIDE REDUCTASE 2"/>
    <property type="match status" value="1"/>
</dbReference>
<dbReference type="GO" id="GO:0046872">
    <property type="term" value="F:metal ion binding"/>
    <property type="evidence" value="ECO:0007669"/>
    <property type="project" value="UniProtKB-KW"/>
</dbReference>
<evidence type="ECO:0000256" key="1">
    <source>
        <dbReference type="ARBA" id="ARBA00007174"/>
    </source>
</evidence>
<dbReference type="EMBL" id="KV453842">
    <property type="protein sequence ID" value="ODV91098.1"/>
    <property type="molecule type" value="Genomic_DNA"/>
</dbReference>
<sequence length="133" mass="14924">MAEKTDAEWQAVLNPEQFRVLRELGTEKPGTGEYEHHFADGVYKCVACGNPLYKSETKFDSGCGWPAFFDAIPGAIETRRDTRFGKDRTEMICSKCKGHLGHIFKGEGYDVPTDTRHCVNSVCLKFEPQNGSE</sequence>
<accession>A0A1E4THD8</accession>
<dbReference type="InterPro" id="IPR002579">
    <property type="entry name" value="Met_Sox_Rdtase_MsrB_dom"/>
</dbReference>
<dbReference type="GO" id="GO:0034599">
    <property type="term" value="P:cellular response to oxidative stress"/>
    <property type="evidence" value="ECO:0007669"/>
    <property type="project" value="EnsemblFungi"/>
</dbReference>
<evidence type="ECO:0000313" key="8">
    <source>
        <dbReference type="Proteomes" id="UP000095023"/>
    </source>
</evidence>
<evidence type="ECO:0000256" key="5">
    <source>
        <dbReference type="RuleBase" id="RU365044"/>
    </source>
</evidence>
<dbReference type="SUPFAM" id="SSF51316">
    <property type="entry name" value="Mss4-like"/>
    <property type="match status" value="1"/>
</dbReference>
<dbReference type="GO" id="GO:0033743">
    <property type="term" value="F:peptide-methionine (R)-S-oxide reductase activity"/>
    <property type="evidence" value="ECO:0007669"/>
    <property type="project" value="UniProtKB-EC"/>
</dbReference>
<gene>
    <name evidence="7" type="ORF">CANCADRAFT_2816</name>
</gene>
<dbReference type="Gene3D" id="2.170.150.20">
    <property type="entry name" value="Peptide methionine sulfoxide reductase"/>
    <property type="match status" value="1"/>
</dbReference>
<evidence type="ECO:0000256" key="4">
    <source>
        <dbReference type="ARBA" id="ARBA00023002"/>
    </source>
</evidence>
<dbReference type="PANTHER" id="PTHR46081">
    <property type="entry name" value="PEPTIDE METHIONINE SULFOXIDE REDUCTASE 2"/>
    <property type="match status" value="1"/>
</dbReference>
<evidence type="ECO:0000313" key="7">
    <source>
        <dbReference type="EMBL" id="ODV91098.1"/>
    </source>
</evidence>
<dbReference type="OrthoDB" id="44061at2759"/>
<dbReference type="FunFam" id="2.170.150.20:FF:000009">
    <property type="entry name" value="Peptide-methionine (R)-S-oxide reductase"/>
    <property type="match status" value="1"/>
</dbReference>
<organism evidence="7 8">
    <name type="scientific">Tortispora caseinolytica NRRL Y-17796</name>
    <dbReference type="NCBI Taxonomy" id="767744"/>
    <lineage>
        <taxon>Eukaryota</taxon>
        <taxon>Fungi</taxon>
        <taxon>Dikarya</taxon>
        <taxon>Ascomycota</taxon>
        <taxon>Saccharomycotina</taxon>
        <taxon>Trigonopsidomycetes</taxon>
        <taxon>Trigonopsidales</taxon>
        <taxon>Trigonopsidaceae</taxon>
        <taxon>Tortispora</taxon>
    </lineage>
</organism>
<dbReference type="EC" id="1.8.4.12" evidence="5"/>
<comment type="cofactor">
    <cofactor evidence="5">
        <name>Zn(2+)</name>
        <dbReference type="ChEBI" id="CHEBI:29105"/>
    </cofactor>
    <text evidence="5">Binds 1 zinc ion per subunit.</text>
</comment>
<evidence type="ECO:0000259" key="6">
    <source>
        <dbReference type="PROSITE" id="PS51790"/>
    </source>
</evidence>
<dbReference type="GO" id="GO:0005739">
    <property type="term" value="C:mitochondrion"/>
    <property type="evidence" value="ECO:0007669"/>
    <property type="project" value="EnsemblFungi"/>
</dbReference>
<evidence type="ECO:0000256" key="2">
    <source>
        <dbReference type="ARBA" id="ARBA00022723"/>
    </source>
</evidence>
<dbReference type="AlphaFoldDB" id="A0A1E4THD8"/>
<evidence type="ECO:0000256" key="3">
    <source>
        <dbReference type="ARBA" id="ARBA00022833"/>
    </source>
</evidence>
<keyword evidence="4 5" id="KW-0560">Oxidoreductase</keyword>
<dbReference type="Proteomes" id="UP000095023">
    <property type="component" value="Unassembled WGS sequence"/>
</dbReference>
<dbReference type="InterPro" id="IPR011057">
    <property type="entry name" value="Mss4-like_sf"/>
</dbReference>
<proteinExistence type="inferred from homology"/>
<keyword evidence="3 5" id="KW-0862">Zinc</keyword>
<keyword evidence="2 5" id="KW-0479">Metal-binding</keyword>
<dbReference type="GO" id="GO:0030091">
    <property type="term" value="P:protein repair"/>
    <property type="evidence" value="ECO:0007669"/>
    <property type="project" value="InterPro"/>
</dbReference>
<reference evidence="8" key="1">
    <citation type="submission" date="2016-02" db="EMBL/GenBank/DDBJ databases">
        <title>Comparative genomics of biotechnologically important yeasts.</title>
        <authorList>
            <consortium name="DOE Joint Genome Institute"/>
            <person name="Riley R."/>
            <person name="Haridas S."/>
            <person name="Wolfe K.H."/>
            <person name="Lopes M.R."/>
            <person name="Hittinger C.T."/>
            <person name="Goker M."/>
            <person name="Salamov A."/>
            <person name="Wisecaver J."/>
            <person name="Long T.M."/>
            <person name="Aerts A.L."/>
            <person name="Barry K."/>
            <person name="Choi C."/>
            <person name="Clum A."/>
            <person name="Coughlan A.Y."/>
            <person name="Deshpande S."/>
            <person name="Douglass A.P."/>
            <person name="Hanson S.J."/>
            <person name="Klenk H.-P."/>
            <person name="Labutti K."/>
            <person name="Lapidus A."/>
            <person name="Lindquist E."/>
            <person name="Lipzen A."/>
            <person name="Meier-Kolthoff J.P."/>
            <person name="Ohm R.A."/>
            <person name="Otillar R.P."/>
            <person name="Pangilinan J."/>
            <person name="Peng Y."/>
            <person name="Rokas A."/>
            <person name="Rosa C.A."/>
            <person name="Scheuner C."/>
            <person name="Sibirny A.A."/>
            <person name="Slot J.C."/>
            <person name="Stielow J.B."/>
            <person name="Sun H."/>
            <person name="Kurtzman C.P."/>
            <person name="Blackwell M."/>
            <person name="Jeffries T.W."/>
            <person name="Grigoriev I.V."/>
        </authorList>
    </citation>
    <scope>NUCLEOTIDE SEQUENCE [LARGE SCALE GENOMIC DNA]</scope>
    <source>
        <strain evidence="8">NRRL Y-17796</strain>
    </source>
</reference>
<comment type="similarity">
    <text evidence="1 5">Belongs to the MsrB Met sulfoxide reductase family.</text>
</comment>